<keyword evidence="10 15" id="KW-0812">Transmembrane</keyword>
<dbReference type="KEGG" id="smaa:IT774_02290"/>
<comment type="pathway">
    <text evidence="3 15">Glycan metabolism; bacterial cellulose biosynthesis.</text>
</comment>
<evidence type="ECO:0000256" key="7">
    <source>
        <dbReference type="ARBA" id="ARBA00022475"/>
    </source>
</evidence>
<evidence type="ECO:0000256" key="8">
    <source>
        <dbReference type="ARBA" id="ARBA00022519"/>
    </source>
</evidence>
<keyword evidence="17" id="KW-1185">Reference proteome</keyword>
<name>A0A7S9HDC9_9ALTE</name>
<keyword evidence="13 15" id="KW-0472">Membrane</keyword>
<evidence type="ECO:0000256" key="9">
    <source>
        <dbReference type="ARBA" id="ARBA00022636"/>
    </source>
</evidence>
<dbReference type="PANTHER" id="PTHR39083:SF1">
    <property type="entry name" value="CYCLIC DI-GMP-BINDING PROTEIN"/>
    <property type="match status" value="1"/>
</dbReference>
<evidence type="ECO:0000256" key="2">
    <source>
        <dbReference type="ARBA" id="ARBA00004377"/>
    </source>
</evidence>
<protein>
    <recommendedName>
        <fullName evidence="6 15">Cyclic di-GMP-binding protein</fullName>
    </recommendedName>
    <alternativeName>
        <fullName evidence="14 15">Cellulose synthase regulatory subunit</fullName>
    </alternativeName>
</protein>
<proteinExistence type="inferred from homology"/>
<organism evidence="16 17">
    <name type="scientific">Salinimonas marina</name>
    <dbReference type="NCBI Taxonomy" id="2785918"/>
    <lineage>
        <taxon>Bacteria</taxon>
        <taxon>Pseudomonadati</taxon>
        <taxon>Pseudomonadota</taxon>
        <taxon>Gammaproteobacteria</taxon>
        <taxon>Alteromonadales</taxon>
        <taxon>Alteromonadaceae</taxon>
        <taxon>Alteromonas/Salinimonas group</taxon>
        <taxon>Salinimonas</taxon>
    </lineage>
</organism>
<comment type="function">
    <text evidence="1 15">Binds the cellulose synthase activator, bis-(3'-5') cyclic diguanylic acid (c-di-GMP).</text>
</comment>
<evidence type="ECO:0000256" key="13">
    <source>
        <dbReference type="ARBA" id="ARBA00023136"/>
    </source>
</evidence>
<dbReference type="UniPathway" id="UPA00694"/>
<dbReference type="GO" id="GO:0006011">
    <property type="term" value="P:UDP-alpha-D-glucose metabolic process"/>
    <property type="evidence" value="ECO:0007669"/>
    <property type="project" value="InterPro"/>
</dbReference>
<evidence type="ECO:0000256" key="6">
    <source>
        <dbReference type="ARBA" id="ARBA00021844"/>
    </source>
</evidence>
<keyword evidence="8 15" id="KW-0997">Cell inner membrane</keyword>
<evidence type="ECO:0000256" key="12">
    <source>
        <dbReference type="ARBA" id="ARBA00022989"/>
    </source>
</evidence>
<dbReference type="AlphaFoldDB" id="A0A7S9HDC9"/>
<keyword evidence="7 15" id="KW-1003">Cell membrane</keyword>
<gene>
    <name evidence="16" type="ORF">IT774_02290</name>
</gene>
<evidence type="ECO:0000256" key="15">
    <source>
        <dbReference type="RuleBase" id="RU365021"/>
    </source>
</evidence>
<dbReference type="GO" id="GO:0030244">
    <property type="term" value="P:cellulose biosynthetic process"/>
    <property type="evidence" value="ECO:0007669"/>
    <property type="project" value="UniProtKB-KW"/>
</dbReference>
<evidence type="ECO:0000256" key="3">
    <source>
        <dbReference type="ARBA" id="ARBA00005186"/>
    </source>
</evidence>
<reference evidence="16 17" key="1">
    <citation type="submission" date="2020-11" db="EMBL/GenBank/DDBJ databases">
        <title>Complete genome sequence for Salinimonas sp. strain G2-b.</title>
        <authorList>
            <person name="Park S.-J."/>
        </authorList>
    </citation>
    <scope>NUCLEOTIDE SEQUENCE [LARGE SCALE GENOMIC DNA]</scope>
    <source>
        <strain evidence="16 17">G2-b</strain>
    </source>
</reference>
<dbReference type="GO" id="GO:0005886">
    <property type="term" value="C:plasma membrane"/>
    <property type="evidence" value="ECO:0007669"/>
    <property type="project" value="UniProtKB-SubCell"/>
</dbReference>
<dbReference type="Gene3D" id="2.60.120.260">
    <property type="entry name" value="Galactose-binding domain-like"/>
    <property type="match status" value="2"/>
</dbReference>
<keyword evidence="12 15" id="KW-1133">Transmembrane helix</keyword>
<evidence type="ECO:0000256" key="11">
    <source>
        <dbReference type="ARBA" id="ARBA00022916"/>
    </source>
</evidence>
<dbReference type="PRINTS" id="PR01440">
    <property type="entry name" value="CELLSNTHASEB"/>
</dbReference>
<evidence type="ECO:0000313" key="17">
    <source>
        <dbReference type="Proteomes" id="UP000595095"/>
    </source>
</evidence>
<sequence length="742" mass="80956">MFGDSQAATTSTTALSQYSAMPDILRLQGKRDEATLSIPLAGRQQVQSASLKLALVSSAALVKRRSILNVRFNNATIGQIMFDPERPQLSSKVQIPPQLWRQGFNTLTFAASHHYASQCVDGGAPELWSEIDLQRSSLTVTSERSVQTARLQDLAGYFGPGIGAQRQVMLISAEQAAPGVVSHALPLVAQALALRSQYAPLKVQHQALSPQTSLPVLPATQQWTEKLTEQYYQSSWYLNQTAGQELHVLVGVKDTLAKYLDKPIQQKINGPFIGIEQTRPFTLEEGTRIGASPRLIVSGRTPEEVQQAARTLGIMDDALNPDRSIVVTGDTSGPALSAGNVLKPDNTYTFAQIGYNDVVFRGENKFQKAYELRLPADFYVPESASVKLELDFAYGAAVGPGSMMNIMVNDELVHGRPLSNPNGEAYRGYQLIVPARYLQGGKNTIDFEVTMRAPLTGQACDEVGGNHMLFQLQSSSAITLPEAGSVVTQPSLTLFKETAYPFAQTTDSHANGIYMTSHQMTGAGLTLAGKLAQTAGAVIPDLFLSYETAQTLSGNAFVLTTPEQLPADLATGYGASLSATKQWPYKMQNALHNRIHKLTGSANQEILQLSGTTSQQSTLGEMGVLSALQNPRTDSTGSLYIVAAQTPEILTQRVYDLVSLSLWGQMAGDFFSWQDAQQPLVAMQVAQQFELGEPDNRWLELRLWLSNNPWYWLLAVAALILLCTTVAVMLLRRRNQAVTEDW</sequence>
<dbReference type="PANTHER" id="PTHR39083">
    <property type="entry name" value="CYCLIC DI-GMP-BINDING PROTEIN"/>
    <property type="match status" value="1"/>
</dbReference>
<evidence type="ECO:0000256" key="1">
    <source>
        <dbReference type="ARBA" id="ARBA00002057"/>
    </source>
</evidence>
<dbReference type="EMBL" id="CP064795">
    <property type="protein sequence ID" value="QPG06080.1"/>
    <property type="molecule type" value="Genomic_DNA"/>
</dbReference>
<feature type="transmembrane region" description="Helical" evidence="15">
    <location>
        <begin position="710"/>
        <end position="731"/>
    </location>
</feature>
<evidence type="ECO:0000256" key="4">
    <source>
        <dbReference type="ARBA" id="ARBA00010714"/>
    </source>
</evidence>
<comment type="similarity">
    <text evidence="4 15">Belongs to the AcsB/BcsB family.</text>
</comment>
<evidence type="ECO:0000256" key="5">
    <source>
        <dbReference type="ARBA" id="ARBA00011437"/>
    </source>
</evidence>
<dbReference type="InterPro" id="IPR003920">
    <property type="entry name" value="Cell_synth_B"/>
</dbReference>
<evidence type="ECO:0000256" key="10">
    <source>
        <dbReference type="ARBA" id="ARBA00022692"/>
    </source>
</evidence>
<dbReference type="Proteomes" id="UP000595095">
    <property type="component" value="Chromosome"/>
</dbReference>
<comment type="subcellular location">
    <subcellularLocation>
        <location evidence="2">Cell inner membrane</location>
        <topology evidence="2">Single-pass membrane protein</topology>
    </subcellularLocation>
</comment>
<accession>A0A7S9HDC9</accession>
<evidence type="ECO:0000313" key="16">
    <source>
        <dbReference type="EMBL" id="QPG06080.1"/>
    </source>
</evidence>
<comment type="subunit">
    <text evidence="5 15">Tightly associated with the cellulose synthase catalytic subunit.</text>
</comment>
<dbReference type="InterPro" id="IPR018513">
    <property type="entry name" value="Cell_synthase_bac"/>
</dbReference>
<evidence type="ECO:0000256" key="14">
    <source>
        <dbReference type="ARBA" id="ARBA00033444"/>
    </source>
</evidence>
<dbReference type="Pfam" id="PF03170">
    <property type="entry name" value="BcsB"/>
    <property type="match status" value="1"/>
</dbReference>
<keyword evidence="9 15" id="KW-0973">c-di-GMP</keyword>
<keyword evidence="11 15" id="KW-0135">Cellulose biosynthesis</keyword>